<dbReference type="Proteomes" id="UP000196102">
    <property type="component" value="Unassembled WGS sequence"/>
</dbReference>
<dbReference type="RefSeq" id="WP_303686809.1">
    <property type="nucleotide sequence ID" value="NZ_CAJXYO010000021.1"/>
</dbReference>
<name>A0A1Z8AWC1_9FLAO</name>
<dbReference type="EMBL" id="MAAX01000117">
    <property type="protein sequence ID" value="OUS14623.1"/>
    <property type="molecule type" value="Genomic_DNA"/>
</dbReference>
<dbReference type="GO" id="GO:0016779">
    <property type="term" value="F:nucleotidyltransferase activity"/>
    <property type="evidence" value="ECO:0007669"/>
    <property type="project" value="UniProtKB-KW"/>
</dbReference>
<keyword evidence="2" id="KW-0808">Transferase</keyword>
<dbReference type="AlphaFoldDB" id="A0A1Z8AWC1"/>
<evidence type="ECO:0000256" key="1">
    <source>
        <dbReference type="SAM" id="Phobius"/>
    </source>
</evidence>
<accession>A0A1Z8AWC1</accession>
<gene>
    <name evidence="2" type="ORF">A9Q93_07585</name>
</gene>
<keyword evidence="1" id="KW-0812">Transmembrane</keyword>
<feature type="transmembrane region" description="Helical" evidence="1">
    <location>
        <begin position="7"/>
        <end position="24"/>
    </location>
</feature>
<evidence type="ECO:0000313" key="2">
    <source>
        <dbReference type="EMBL" id="OUS14623.1"/>
    </source>
</evidence>
<keyword evidence="1" id="KW-1133">Transmembrane helix</keyword>
<sequence>MPKNRLLPVAIGLLVLQILFYYGLRYFPATVESLYSTGIYPYIAKAMRFGLGWIPFSFGDIVYSASIIMIIRWLWISKKDLISLSRKRYTQLFLSLNIIIVLFHCMWGFNYYREPLHEVLDLDSEYTTEELETVVRQLVYTSNKLHGQLQPVDSLPVVFSRSQSELFDLAPQGFENIDHIYPALSYGNASIKKSLLTMPLSYMGYSGYLNPLTGEAHTNAWINNYKTPVLTLHEMSHQLGFAKENEANFIAIISGMNHDDLYFQYSASIFALRYCINDLYRRDPKKYESIRPLIYDGIFKNYQELRDFWKQYEGVIEDVSQVTYNAYLKANNQPGGMQTYSYVVALLVNYYK</sequence>
<organism evidence="2 3">
    <name type="scientific">Nonlabens dokdonensis</name>
    <dbReference type="NCBI Taxonomy" id="328515"/>
    <lineage>
        <taxon>Bacteria</taxon>
        <taxon>Pseudomonadati</taxon>
        <taxon>Bacteroidota</taxon>
        <taxon>Flavobacteriia</taxon>
        <taxon>Flavobacteriales</taxon>
        <taxon>Flavobacteriaceae</taxon>
        <taxon>Nonlabens</taxon>
    </lineage>
</organism>
<dbReference type="InterPro" id="IPR024294">
    <property type="entry name" value="DUF3810"/>
</dbReference>
<protein>
    <submittedName>
        <fullName evidence="2">3-deoxy-manno-octulosonate cytidylyltransferase</fullName>
    </submittedName>
</protein>
<dbReference type="Pfam" id="PF12725">
    <property type="entry name" value="DUF3810"/>
    <property type="match status" value="1"/>
</dbReference>
<keyword evidence="2" id="KW-0548">Nucleotidyltransferase</keyword>
<feature type="transmembrane region" description="Helical" evidence="1">
    <location>
        <begin position="50"/>
        <end position="71"/>
    </location>
</feature>
<comment type="caution">
    <text evidence="2">The sequence shown here is derived from an EMBL/GenBank/DDBJ whole genome shotgun (WGS) entry which is preliminary data.</text>
</comment>
<feature type="transmembrane region" description="Helical" evidence="1">
    <location>
        <begin position="92"/>
        <end position="112"/>
    </location>
</feature>
<reference evidence="3" key="1">
    <citation type="journal article" date="2017" name="Proc. Natl. Acad. Sci. U.S.A.">
        <title>Simulation of Deepwater Horizon oil plume reveals substrate specialization within a complex community of hydrocarbon-degraders.</title>
        <authorList>
            <person name="Hu P."/>
            <person name="Dubinsky E.A."/>
            <person name="Probst A.J."/>
            <person name="Wang J."/>
            <person name="Sieber C.M.K."/>
            <person name="Tom L.M."/>
            <person name="Gardinali P."/>
            <person name="Banfield J.F."/>
            <person name="Atlas R.M."/>
            <person name="Andersen G.L."/>
        </authorList>
    </citation>
    <scope>NUCLEOTIDE SEQUENCE [LARGE SCALE GENOMIC DNA]</scope>
</reference>
<keyword evidence="1" id="KW-0472">Membrane</keyword>
<proteinExistence type="predicted"/>
<evidence type="ECO:0000313" key="3">
    <source>
        <dbReference type="Proteomes" id="UP000196102"/>
    </source>
</evidence>